<dbReference type="InterPro" id="IPR009030">
    <property type="entry name" value="Growth_fac_rcpt_cys_sf"/>
</dbReference>
<dbReference type="PANTHER" id="PTHR12120:SF1">
    <property type="entry name" value="TUMOR NECROSIS FACTOR RECEPTOR SUPERFAMILY MEMBER 19"/>
    <property type="match status" value="1"/>
</dbReference>
<name>A0A8C4X031_EPTBU</name>
<feature type="transmembrane region" description="Helical" evidence="10">
    <location>
        <begin position="348"/>
        <end position="367"/>
    </location>
</feature>
<keyword evidence="3" id="KW-0677">Repeat</keyword>
<feature type="region of interest" description="Disordered" evidence="9">
    <location>
        <begin position="223"/>
        <end position="263"/>
    </location>
</feature>
<accession>A0A8C4X031</accession>
<evidence type="ECO:0000256" key="1">
    <source>
        <dbReference type="ARBA" id="ARBA00004167"/>
    </source>
</evidence>
<dbReference type="Ensembl" id="ENSEBUT00000024112.1">
    <property type="protein sequence ID" value="ENSEBUP00000023537.1"/>
    <property type="gene ID" value="ENSEBUG00000014480.1"/>
</dbReference>
<dbReference type="GO" id="GO:0038023">
    <property type="term" value="F:signaling receptor activity"/>
    <property type="evidence" value="ECO:0007669"/>
    <property type="project" value="InterPro"/>
</dbReference>
<reference evidence="11" key="1">
    <citation type="submission" date="2025-08" db="UniProtKB">
        <authorList>
            <consortium name="Ensembl"/>
        </authorList>
    </citation>
    <scope>IDENTIFICATION</scope>
</reference>
<protein>
    <submittedName>
        <fullName evidence="11">Uncharacterized protein</fullName>
    </submittedName>
</protein>
<evidence type="ECO:0000256" key="7">
    <source>
        <dbReference type="ARBA" id="ARBA00023170"/>
    </source>
</evidence>
<dbReference type="InterPro" id="IPR047526">
    <property type="entry name" value="TNR19/27/EDAR"/>
</dbReference>
<evidence type="ECO:0000256" key="3">
    <source>
        <dbReference type="ARBA" id="ARBA00022737"/>
    </source>
</evidence>
<dbReference type="GO" id="GO:0005886">
    <property type="term" value="C:plasma membrane"/>
    <property type="evidence" value="ECO:0007669"/>
    <property type="project" value="TreeGrafter"/>
</dbReference>
<dbReference type="AlphaFoldDB" id="A0A8C4X031"/>
<keyword evidence="12" id="KW-1185">Reference proteome</keyword>
<keyword evidence="2 10" id="KW-0812">Transmembrane</keyword>
<keyword evidence="7" id="KW-0675">Receptor</keyword>
<dbReference type="GO" id="GO:0046330">
    <property type="term" value="P:positive regulation of JNK cascade"/>
    <property type="evidence" value="ECO:0007669"/>
    <property type="project" value="InterPro"/>
</dbReference>
<feature type="transmembrane region" description="Helical" evidence="10">
    <location>
        <begin position="399"/>
        <end position="421"/>
    </location>
</feature>
<evidence type="ECO:0000256" key="4">
    <source>
        <dbReference type="ARBA" id="ARBA00022989"/>
    </source>
</evidence>
<evidence type="ECO:0000256" key="10">
    <source>
        <dbReference type="SAM" id="Phobius"/>
    </source>
</evidence>
<dbReference type="GeneTree" id="ENSGT00940000153259"/>
<dbReference type="SUPFAM" id="SSF57184">
    <property type="entry name" value="Growth factor receptor domain"/>
    <property type="match status" value="1"/>
</dbReference>
<dbReference type="Proteomes" id="UP000694388">
    <property type="component" value="Unplaced"/>
</dbReference>
<keyword evidence="6" id="KW-1015">Disulfide bond</keyword>
<comment type="subcellular location">
    <subcellularLocation>
        <location evidence="1">Membrane</location>
        <topology evidence="1">Single-pass membrane protein</topology>
    </subcellularLocation>
</comment>
<evidence type="ECO:0000256" key="8">
    <source>
        <dbReference type="ARBA" id="ARBA00023180"/>
    </source>
</evidence>
<evidence type="ECO:0000256" key="9">
    <source>
        <dbReference type="SAM" id="MobiDB-lite"/>
    </source>
</evidence>
<evidence type="ECO:0000256" key="2">
    <source>
        <dbReference type="ARBA" id="ARBA00022692"/>
    </source>
</evidence>
<dbReference type="Gene3D" id="2.10.50.10">
    <property type="entry name" value="Tumor Necrosis Factor Receptor, subunit A, domain 2"/>
    <property type="match status" value="1"/>
</dbReference>
<evidence type="ECO:0000256" key="5">
    <source>
        <dbReference type="ARBA" id="ARBA00023136"/>
    </source>
</evidence>
<organism evidence="11 12">
    <name type="scientific">Eptatretus burgeri</name>
    <name type="common">Inshore hagfish</name>
    <dbReference type="NCBI Taxonomy" id="7764"/>
    <lineage>
        <taxon>Eukaryota</taxon>
        <taxon>Metazoa</taxon>
        <taxon>Chordata</taxon>
        <taxon>Craniata</taxon>
        <taxon>Vertebrata</taxon>
        <taxon>Cyclostomata</taxon>
        <taxon>Myxini</taxon>
        <taxon>Myxiniformes</taxon>
        <taxon>Myxinidae</taxon>
        <taxon>Eptatretinae</taxon>
        <taxon>Eptatretus</taxon>
    </lineage>
</organism>
<keyword evidence="4 10" id="KW-1133">Transmembrane helix</keyword>
<dbReference type="GO" id="GO:0043123">
    <property type="term" value="P:positive regulation of canonical NF-kappaB signal transduction"/>
    <property type="evidence" value="ECO:0007669"/>
    <property type="project" value="InterPro"/>
</dbReference>
<keyword evidence="5 10" id="KW-0472">Membrane</keyword>
<evidence type="ECO:0000313" key="12">
    <source>
        <dbReference type="Proteomes" id="UP000694388"/>
    </source>
</evidence>
<evidence type="ECO:0000313" key="11">
    <source>
        <dbReference type="Ensembl" id="ENSEBUP00000023537.1"/>
    </source>
</evidence>
<evidence type="ECO:0000256" key="6">
    <source>
        <dbReference type="ARBA" id="ARBA00023157"/>
    </source>
</evidence>
<dbReference type="PANTHER" id="PTHR12120">
    <property type="entry name" value="TNFR-CYS DOMAIN-CONTAINING PROTEIN"/>
    <property type="match status" value="1"/>
</dbReference>
<reference evidence="11" key="2">
    <citation type="submission" date="2025-09" db="UniProtKB">
        <authorList>
            <consortium name="Ensembl"/>
        </authorList>
    </citation>
    <scope>IDENTIFICATION</scope>
</reference>
<sequence length="426" mass="46950">MESKGLEQTCGAREYESAAGVCTLCRECRGGTELSEPCGYGKGAGAVCVRCPPERYRAWDSGGIDGRAGVSRDRRNGWCRPCRACHLLHRSTLANCTRSHNAVCGLCMDGFYLREHLGGLTEGDCLPCGDLTHNEEKQCARDGSSTRVANENMLHSEVTVTATVCGALSFILLAVIILSIIYWTQILKRPRSVLAVLAGSGKKPVNPENGEQLVKQNMAQSVTTPDAPDLDYQQCAGDEPTSLRSTPPSPTYDKSHLRPPLPGNKVTNPEPLYCLGRIVDAPNAAVQQNYPSPPPTDPICIPAAPNRLPPAKHCELKRVATVPYCAVSPLPPPSCPGPRVLGSQEESGGFIINCVVIFNAFWFYVLYERNYKRFQCFHQIYSNYWISFGLINDITKLSWVKLITLLEPLATSKFVILFWFIKRNKR</sequence>
<proteinExistence type="predicted"/>
<keyword evidence="8" id="KW-0325">Glycoprotein</keyword>
<feature type="transmembrane region" description="Helical" evidence="10">
    <location>
        <begin position="160"/>
        <end position="183"/>
    </location>
</feature>